<dbReference type="InterPro" id="IPR036641">
    <property type="entry name" value="HPT_dom_sf"/>
</dbReference>
<dbReference type="Pfam" id="PF00072">
    <property type="entry name" value="Response_reg"/>
    <property type="match status" value="1"/>
</dbReference>
<dbReference type="SMART" id="SM00387">
    <property type="entry name" value="HATPase_c"/>
    <property type="match status" value="1"/>
</dbReference>
<comment type="caution">
    <text evidence="20">The sequence shown here is derived from an EMBL/GenBank/DDBJ whole genome shotgun (WGS) entry which is preliminary data.</text>
</comment>
<dbReference type="EMBL" id="BMIQ01000005">
    <property type="protein sequence ID" value="GGE11776.1"/>
    <property type="molecule type" value="Genomic_DNA"/>
</dbReference>
<evidence type="ECO:0000259" key="17">
    <source>
        <dbReference type="PROSITE" id="PS50109"/>
    </source>
</evidence>
<dbReference type="InterPro" id="IPR003661">
    <property type="entry name" value="HisK_dim/P_dom"/>
</dbReference>
<evidence type="ECO:0000259" key="18">
    <source>
        <dbReference type="PROSITE" id="PS50110"/>
    </source>
</evidence>
<dbReference type="Gene3D" id="3.30.565.10">
    <property type="entry name" value="Histidine kinase-like ATPase, C-terminal domain"/>
    <property type="match status" value="1"/>
</dbReference>
<dbReference type="PROSITE" id="PS50110">
    <property type="entry name" value="RESPONSE_REGULATORY"/>
    <property type="match status" value="1"/>
</dbReference>
<keyword evidence="4" id="KW-1003">Cell membrane</keyword>
<dbReference type="InterPro" id="IPR003594">
    <property type="entry name" value="HATPase_dom"/>
</dbReference>
<dbReference type="Pfam" id="PF01627">
    <property type="entry name" value="Hpt"/>
    <property type="match status" value="1"/>
</dbReference>
<keyword evidence="11 16" id="KW-1133">Transmembrane helix</keyword>
<evidence type="ECO:0000256" key="7">
    <source>
        <dbReference type="ARBA" id="ARBA00022692"/>
    </source>
</evidence>
<dbReference type="PRINTS" id="PR00344">
    <property type="entry name" value="BCTRLSENSOR"/>
</dbReference>
<dbReference type="Gene3D" id="3.40.50.2300">
    <property type="match status" value="1"/>
</dbReference>
<dbReference type="GO" id="GO:0005524">
    <property type="term" value="F:ATP binding"/>
    <property type="evidence" value="ECO:0007669"/>
    <property type="project" value="UniProtKB-KW"/>
</dbReference>
<feature type="transmembrane region" description="Helical" evidence="16">
    <location>
        <begin position="12"/>
        <end position="33"/>
    </location>
</feature>
<evidence type="ECO:0000256" key="8">
    <source>
        <dbReference type="ARBA" id="ARBA00022741"/>
    </source>
</evidence>
<dbReference type="SUPFAM" id="SSF55874">
    <property type="entry name" value="ATPase domain of HSP90 chaperone/DNA topoisomerase II/histidine kinase"/>
    <property type="match status" value="1"/>
</dbReference>
<dbReference type="PANTHER" id="PTHR45339">
    <property type="entry name" value="HYBRID SIGNAL TRANSDUCTION HISTIDINE KINASE J"/>
    <property type="match status" value="1"/>
</dbReference>
<dbReference type="InterPro" id="IPR005467">
    <property type="entry name" value="His_kinase_dom"/>
</dbReference>
<feature type="domain" description="HPt" evidence="19">
    <location>
        <begin position="877"/>
        <end position="980"/>
    </location>
</feature>
<dbReference type="SMART" id="SM00448">
    <property type="entry name" value="REC"/>
    <property type="match status" value="1"/>
</dbReference>
<evidence type="ECO:0000256" key="15">
    <source>
        <dbReference type="PROSITE-ProRule" id="PRU00169"/>
    </source>
</evidence>
<evidence type="ECO:0000256" key="3">
    <source>
        <dbReference type="ARBA" id="ARBA00012438"/>
    </source>
</evidence>
<dbReference type="AlphaFoldDB" id="A0A916ZSE8"/>
<proteinExistence type="predicted"/>
<dbReference type="InterPro" id="IPR036890">
    <property type="entry name" value="HATPase_C_sf"/>
</dbReference>
<evidence type="ECO:0000256" key="9">
    <source>
        <dbReference type="ARBA" id="ARBA00022777"/>
    </source>
</evidence>
<evidence type="ECO:0000256" key="10">
    <source>
        <dbReference type="ARBA" id="ARBA00022840"/>
    </source>
</evidence>
<keyword evidence="8" id="KW-0547">Nucleotide-binding</keyword>
<evidence type="ECO:0000256" key="14">
    <source>
        <dbReference type="PROSITE-ProRule" id="PRU00110"/>
    </source>
</evidence>
<keyword evidence="13 16" id="KW-0472">Membrane</keyword>
<dbReference type="InterPro" id="IPR004358">
    <property type="entry name" value="Sig_transdc_His_kin-like_C"/>
</dbReference>
<evidence type="ECO:0000256" key="13">
    <source>
        <dbReference type="ARBA" id="ARBA00023136"/>
    </source>
</evidence>
<keyword evidence="6" id="KW-0808">Transferase</keyword>
<dbReference type="SUPFAM" id="SSF47384">
    <property type="entry name" value="Homodimeric domain of signal transducing histidine kinase"/>
    <property type="match status" value="1"/>
</dbReference>
<keyword evidence="9" id="KW-0418">Kinase</keyword>
<comment type="subcellular location">
    <subcellularLocation>
        <location evidence="2">Cell membrane</location>
        <topology evidence="2">Multi-pass membrane protein</topology>
    </subcellularLocation>
</comment>
<evidence type="ECO:0000313" key="20">
    <source>
        <dbReference type="EMBL" id="GGE11776.1"/>
    </source>
</evidence>
<dbReference type="InterPro" id="IPR008207">
    <property type="entry name" value="Sig_transdc_His_kin_Hpt_dom"/>
</dbReference>
<dbReference type="CDD" id="cd00082">
    <property type="entry name" value="HisKA"/>
    <property type="match status" value="1"/>
</dbReference>
<comment type="catalytic activity">
    <reaction evidence="1">
        <text>ATP + protein L-histidine = ADP + protein N-phospho-L-histidine.</text>
        <dbReference type="EC" id="2.7.13.3"/>
    </reaction>
</comment>
<dbReference type="PROSITE" id="PS50894">
    <property type="entry name" value="HPT"/>
    <property type="match status" value="1"/>
</dbReference>
<evidence type="ECO:0000313" key="21">
    <source>
        <dbReference type="Proteomes" id="UP000644699"/>
    </source>
</evidence>
<dbReference type="FunFam" id="1.10.287.130:FF:000004">
    <property type="entry name" value="Ethylene receptor 1"/>
    <property type="match status" value="1"/>
</dbReference>
<evidence type="ECO:0000259" key="19">
    <source>
        <dbReference type="PROSITE" id="PS50894"/>
    </source>
</evidence>
<dbReference type="Gene3D" id="1.10.287.130">
    <property type="match status" value="1"/>
</dbReference>
<evidence type="ECO:0000256" key="6">
    <source>
        <dbReference type="ARBA" id="ARBA00022679"/>
    </source>
</evidence>
<feature type="modified residue" description="4-aspartylphosphate" evidence="15">
    <location>
        <position position="739"/>
    </location>
</feature>
<evidence type="ECO:0000256" key="12">
    <source>
        <dbReference type="ARBA" id="ARBA00023012"/>
    </source>
</evidence>
<dbReference type="InterPro" id="IPR001789">
    <property type="entry name" value="Sig_transdc_resp-reg_receiver"/>
</dbReference>
<keyword evidence="10" id="KW-0067">ATP-binding</keyword>
<dbReference type="SUPFAM" id="SSF52172">
    <property type="entry name" value="CheY-like"/>
    <property type="match status" value="1"/>
</dbReference>
<dbReference type="GO" id="GO:0000155">
    <property type="term" value="F:phosphorelay sensor kinase activity"/>
    <property type="evidence" value="ECO:0007669"/>
    <property type="project" value="InterPro"/>
</dbReference>
<dbReference type="Pfam" id="PF02518">
    <property type="entry name" value="HATPase_c"/>
    <property type="match status" value="1"/>
</dbReference>
<gene>
    <name evidence="20" type="ORF">GCM10011390_33610</name>
</gene>
<evidence type="ECO:0000256" key="11">
    <source>
        <dbReference type="ARBA" id="ARBA00022989"/>
    </source>
</evidence>
<dbReference type="PROSITE" id="PS50109">
    <property type="entry name" value="HIS_KIN"/>
    <property type="match status" value="1"/>
</dbReference>
<reference evidence="20" key="2">
    <citation type="submission" date="2020-09" db="EMBL/GenBank/DDBJ databases">
        <authorList>
            <person name="Sun Q."/>
            <person name="Zhou Y."/>
        </authorList>
    </citation>
    <scope>NUCLEOTIDE SEQUENCE</scope>
    <source>
        <strain evidence="20">CGMCC 1.15367</strain>
    </source>
</reference>
<dbReference type="CDD" id="cd16922">
    <property type="entry name" value="HATPase_EvgS-ArcB-TorS-like"/>
    <property type="match status" value="1"/>
</dbReference>
<dbReference type="CDD" id="cd17546">
    <property type="entry name" value="REC_hyHK_CKI1_RcsC-like"/>
    <property type="match status" value="1"/>
</dbReference>
<dbReference type="Gene3D" id="1.20.120.160">
    <property type="entry name" value="HPT domain"/>
    <property type="match status" value="1"/>
</dbReference>
<feature type="modified residue" description="Phosphohistidine" evidence="14">
    <location>
        <position position="916"/>
    </location>
</feature>
<dbReference type="EC" id="2.7.13.3" evidence="3"/>
<accession>A0A916ZSE8</accession>
<keyword evidence="21" id="KW-1185">Reference proteome</keyword>
<keyword evidence="7 16" id="KW-0812">Transmembrane</keyword>
<keyword evidence="12" id="KW-0902">Two-component regulatory system</keyword>
<dbReference type="InterPro" id="IPR036097">
    <property type="entry name" value="HisK_dim/P_sf"/>
</dbReference>
<dbReference type="SUPFAM" id="SSF47226">
    <property type="entry name" value="Histidine-containing phosphotransfer domain, HPT domain"/>
    <property type="match status" value="1"/>
</dbReference>
<evidence type="ECO:0000256" key="5">
    <source>
        <dbReference type="ARBA" id="ARBA00022553"/>
    </source>
</evidence>
<dbReference type="Proteomes" id="UP000644699">
    <property type="component" value="Unassembled WGS sequence"/>
</dbReference>
<dbReference type="Pfam" id="PF00512">
    <property type="entry name" value="HisKA"/>
    <property type="match status" value="1"/>
</dbReference>
<dbReference type="PANTHER" id="PTHR45339:SF1">
    <property type="entry name" value="HYBRID SIGNAL TRANSDUCTION HISTIDINE KINASE J"/>
    <property type="match status" value="1"/>
</dbReference>
<keyword evidence="5 15" id="KW-0597">Phosphoprotein</keyword>
<evidence type="ECO:0000256" key="4">
    <source>
        <dbReference type="ARBA" id="ARBA00022475"/>
    </source>
</evidence>
<sequence>MKISTDGWKTGAPSSLLALTLILMIAMIGWYGFNTVQRHREQFNQETQLYGRAVGFQTDRIMLRMKDATAFIASGVAERITEKINSPFFRSPYIRAFGYVASSQPLEEARVLGSGRILDASHGTEFARLLSRLRADESWILTFGAGDFPNLFPAVADNEVVMAEALRTSPAGDDFIVVYAVVDLRSIVADAAEAMQHGRLDRIAFTGDTGPMEWRFAAPSAMLGYVFPTARRPLTIDLARNFKLSADLEESLSGLSDLFVMMAGLGLVTLLSAAVVFHHHRVGTEARARLSRALTEARQANEAKSVFLANMSHEIRTPMNGVLGMAELLRRTELTETQRRYADQIRASGCVLLAILNDILDLSKIESGQLAIDPVRTRLPGLLTEIVSFYAVSAHSKNIDILLDIDPRLPAQVEADPTRLRQILSNLISNALKFTREGEIVVSARRRDDGTDAGRCTVEFAVRDTGIGISAENLDKLFCRFSQAEASTTRLYGGSGLGLSICKEICELMGGTIGVASQPGRGSTFSFQLALDVLEPAPAHPGGTLRVALVSSSPSLRQILEDGLPACGIDCESFEPTADIAERLIHSAQMFGAFGLVVVDEGRHIGQAMKVKQLVREHPELGNLPTTVLGKQQVDPRYSEFDQVVIKPFGCRALADTMLRLVGSDEGEGAGDAVAAQEGPHVLPSHHGKRALLVDDNNVNLLFGSEVLTGLGFEVVMAGDGPKAIEQARAQRFDVVLMDCQMPVMDGYEATRLLREMMAGGEMAATPIVAVTANALKGDRERCLAAGMDAFITKPVSIPDLEATLELVMQAPAMRAAAKPAPAAPNRAPPAAAAPVVAAAPPVPARPELRGVASAPAALRPKVPLVDAVLFQQTRAAMTKFEALVSFYKTDTELYLRTIREALATGRIEETVLPAHTIKSSSRILGALGLALLAEEFEKRVLAEGKASMDELNALAMHMERLFKLTLAAIDQLSQSQPTALSA</sequence>
<dbReference type="SMART" id="SM00388">
    <property type="entry name" value="HisKA"/>
    <property type="match status" value="1"/>
</dbReference>
<feature type="domain" description="Response regulatory" evidence="18">
    <location>
        <begin position="690"/>
        <end position="809"/>
    </location>
</feature>
<dbReference type="FunFam" id="3.30.565.10:FF:000010">
    <property type="entry name" value="Sensor histidine kinase RcsC"/>
    <property type="match status" value="1"/>
</dbReference>
<evidence type="ECO:0000256" key="1">
    <source>
        <dbReference type="ARBA" id="ARBA00000085"/>
    </source>
</evidence>
<evidence type="ECO:0000256" key="16">
    <source>
        <dbReference type="SAM" id="Phobius"/>
    </source>
</evidence>
<protein>
    <recommendedName>
        <fullName evidence="3">histidine kinase</fullName>
        <ecNumber evidence="3">2.7.13.3</ecNumber>
    </recommendedName>
</protein>
<dbReference type="GO" id="GO:0005886">
    <property type="term" value="C:plasma membrane"/>
    <property type="evidence" value="ECO:0007669"/>
    <property type="project" value="UniProtKB-SubCell"/>
</dbReference>
<reference evidence="20" key="1">
    <citation type="journal article" date="2014" name="Int. J. Syst. Evol. Microbiol.">
        <title>Complete genome sequence of Corynebacterium casei LMG S-19264T (=DSM 44701T), isolated from a smear-ripened cheese.</title>
        <authorList>
            <consortium name="US DOE Joint Genome Institute (JGI-PGF)"/>
            <person name="Walter F."/>
            <person name="Albersmeier A."/>
            <person name="Kalinowski J."/>
            <person name="Ruckert C."/>
        </authorList>
    </citation>
    <scope>NUCLEOTIDE SEQUENCE</scope>
    <source>
        <strain evidence="20">CGMCC 1.15367</strain>
    </source>
</reference>
<organism evidence="20 21">
    <name type="scientific">Aureimonas endophytica</name>
    <dbReference type="NCBI Taxonomy" id="2027858"/>
    <lineage>
        <taxon>Bacteria</taxon>
        <taxon>Pseudomonadati</taxon>
        <taxon>Pseudomonadota</taxon>
        <taxon>Alphaproteobacteria</taxon>
        <taxon>Hyphomicrobiales</taxon>
        <taxon>Aurantimonadaceae</taxon>
        <taxon>Aureimonas</taxon>
    </lineage>
</organism>
<feature type="domain" description="Histidine kinase" evidence="17">
    <location>
        <begin position="310"/>
        <end position="533"/>
    </location>
</feature>
<dbReference type="RefSeq" id="WP_188910513.1">
    <property type="nucleotide sequence ID" value="NZ_BMIQ01000005.1"/>
</dbReference>
<evidence type="ECO:0000256" key="2">
    <source>
        <dbReference type="ARBA" id="ARBA00004651"/>
    </source>
</evidence>
<dbReference type="InterPro" id="IPR011006">
    <property type="entry name" value="CheY-like_superfamily"/>
</dbReference>
<name>A0A916ZSE8_9HYPH</name>